<proteinExistence type="predicted"/>
<protein>
    <submittedName>
        <fullName evidence="1">Uncharacterized protein</fullName>
    </submittedName>
</protein>
<accession>A0A6J5N552</accession>
<organism evidence="1">
    <name type="scientific">uncultured Caudovirales phage</name>
    <dbReference type="NCBI Taxonomy" id="2100421"/>
    <lineage>
        <taxon>Viruses</taxon>
        <taxon>Duplodnaviria</taxon>
        <taxon>Heunggongvirae</taxon>
        <taxon>Uroviricota</taxon>
        <taxon>Caudoviricetes</taxon>
        <taxon>Peduoviridae</taxon>
        <taxon>Maltschvirus</taxon>
        <taxon>Maltschvirus maltsch</taxon>
    </lineage>
</organism>
<name>A0A6J5N552_9CAUD</name>
<reference evidence="1" key="1">
    <citation type="submission" date="2020-04" db="EMBL/GenBank/DDBJ databases">
        <authorList>
            <person name="Chiriac C."/>
            <person name="Salcher M."/>
            <person name="Ghai R."/>
            <person name="Kavagutti S V."/>
        </authorList>
    </citation>
    <scope>NUCLEOTIDE SEQUENCE</scope>
</reference>
<evidence type="ECO:0000313" key="1">
    <source>
        <dbReference type="EMBL" id="CAB4154640.1"/>
    </source>
</evidence>
<sequence length="57" mass="6501">MDLLDKKTDDELHLSILAELAKTSNELRCAKQDIEKVTSRLSFLLAVTNTLINRKKD</sequence>
<gene>
    <name evidence="1" type="ORF">UFOVP647_17</name>
</gene>
<dbReference type="EMBL" id="LR796615">
    <property type="protein sequence ID" value="CAB4154640.1"/>
    <property type="molecule type" value="Genomic_DNA"/>
</dbReference>